<dbReference type="InterPro" id="IPR012334">
    <property type="entry name" value="Pectin_lyas_fold"/>
</dbReference>
<feature type="region of interest" description="Disordered" evidence="11">
    <location>
        <begin position="1105"/>
        <end position="1133"/>
    </location>
</feature>
<dbReference type="STRING" id="1447875.A0A2B7YEI0"/>
<dbReference type="Pfam" id="PF00082">
    <property type="entry name" value="Peptidase_S8"/>
    <property type="match status" value="1"/>
</dbReference>
<keyword evidence="3" id="KW-0645">Protease</keyword>
<dbReference type="GO" id="GO:0006508">
    <property type="term" value="P:proteolysis"/>
    <property type="evidence" value="ECO:0007669"/>
    <property type="project" value="UniProtKB-KW"/>
</dbReference>
<dbReference type="InterPro" id="IPR023828">
    <property type="entry name" value="Peptidase_S8_Ser-AS"/>
</dbReference>
<evidence type="ECO:0000256" key="9">
    <source>
        <dbReference type="ARBA" id="ARBA00023180"/>
    </source>
</evidence>
<evidence type="ECO:0000259" key="12">
    <source>
        <dbReference type="Pfam" id="PF00082"/>
    </source>
</evidence>
<evidence type="ECO:0000256" key="4">
    <source>
        <dbReference type="ARBA" id="ARBA00022729"/>
    </source>
</evidence>
<comment type="caution">
    <text evidence="10">Lacks conserved residue(s) required for the propagation of feature annotation.</text>
</comment>
<reference evidence="13 14" key="1">
    <citation type="submission" date="2017-10" db="EMBL/GenBank/DDBJ databases">
        <title>Comparative genomics in systemic dimorphic fungi from Ajellomycetaceae.</title>
        <authorList>
            <person name="Munoz J.F."/>
            <person name="Mcewen J.G."/>
            <person name="Clay O.K."/>
            <person name="Cuomo C.A."/>
        </authorList>
    </citation>
    <scope>NUCLEOTIDE SEQUENCE [LARGE SCALE GENOMIC DNA]</scope>
    <source>
        <strain evidence="13 14">UAMH5409</strain>
    </source>
</reference>
<dbReference type="Gene3D" id="2.160.20.10">
    <property type="entry name" value="Single-stranded right-handed beta-helix, Pectin lyase-like"/>
    <property type="match status" value="1"/>
</dbReference>
<comment type="subcellular location">
    <subcellularLocation>
        <location evidence="1">Secreted</location>
    </subcellularLocation>
</comment>
<feature type="domain" description="Peptidase S8/S53" evidence="12">
    <location>
        <begin position="740"/>
        <end position="963"/>
    </location>
</feature>
<evidence type="ECO:0000256" key="2">
    <source>
        <dbReference type="ARBA" id="ARBA00022525"/>
    </source>
</evidence>
<keyword evidence="2" id="KW-0964">Secreted</keyword>
<keyword evidence="7" id="KW-0843">Virulence</keyword>
<keyword evidence="8" id="KW-0865">Zymogen</keyword>
<name>A0A2B7YEI0_9EURO</name>
<evidence type="ECO:0000256" key="7">
    <source>
        <dbReference type="ARBA" id="ARBA00023026"/>
    </source>
</evidence>
<dbReference type="EMBL" id="PDNB01000001">
    <property type="protein sequence ID" value="PGH19017.1"/>
    <property type="molecule type" value="Genomic_DNA"/>
</dbReference>
<evidence type="ECO:0000256" key="11">
    <source>
        <dbReference type="SAM" id="MobiDB-lite"/>
    </source>
</evidence>
<feature type="compositionally biased region" description="Basic and acidic residues" evidence="11">
    <location>
        <begin position="519"/>
        <end position="528"/>
    </location>
</feature>
<dbReference type="InterPro" id="IPR036852">
    <property type="entry name" value="Peptidase_S8/S53_dom_sf"/>
</dbReference>
<dbReference type="PROSITE" id="PS51892">
    <property type="entry name" value="SUBTILASE"/>
    <property type="match status" value="1"/>
</dbReference>
<dbReference type="SUPFAM" id="SSF52743">
    <property type="entry name" value="Subtilisin-like"/>
    <property type="match status" value="1"/>
</dbReference>
<dbReference type="Gene3D" id="3.40.50.200">
    <property type="entry name" value="Peptidase S8/S53 domain"/>
    <property type="match status" value="1"/>
</dbReference>
<dbReference type="GO" id="GO:0004252">
    <property type="term" value="F:serine-type endopeptidase activity"/>
    <property type="evidence" value="ECO:0007669"/>
    <property type="project" value="InterPro"/>
</dbReference>
<evidence type="ECO:0000313" key="13">
    <source>
        <dbReference type="EMBL" id="PGH19017.1"/>
    </source>
</evidence>
<keyword evidence="6" id="KW-0720">Serine protease</keyword>
<evidence type="ECO:0000256" key="1">
    <source>
        <dbReference type="ARBA" id="ARBA00004613"/>
    </source>
</evidence>
<dbReference type="OrthoDB" id="4186592at2759"/>
<accession>A0A2B7YEI0</accession>
<evidence type="ECO:0000313" key="14">
    <source>
        <dbReference type="Proteomes" id="UP000223968"/>
    </source>
</evidence>
<keyword evidence="14" id="KW-1185">Reference proteome</keyword>
<proteinExistence type="inferred from homology"/>
<keyword evidence="4" id="KW-0732">Signal</keyword>
<dbReference type="GO" id="GO:0005576">
    <property type="term" value="C:extracellular region"/>
    <property type="evidence" value="ECO:0007669"/>
    <property type="project" value="UniProtKB-SubCell"/>
</dbReference>
<keyword evidence="5" id="KW-0378">Hydrolase</keyword>
<dbReference type="PROSITE" id="PS00138">
    <property type="entry name" value="SUBTILASE_SER"/>
    <property type="match status" value="1"/>
</dbReference>
<dbReference type="Proteomes" id="UP000223968">
    <property type="component" value="Unassembled WGS sequence"/>
</dbReference>
<feature type="region of interest" description="Disordered" evidence="11">
    <location>
        <begin position="202"/>
        <end position="229"/>
    </location>
</feature>
<gene>
    <name evidence="13" type="ORF">AJ79_00051</name>
</gene>
<feature type="region of interest" description="Disordered" evidence="11">
    <location>
        <begin position="329"/>
        <end position="352"/>
    </location>
</feature>
<protein>
    <recommendedName>
        <fullName evidence="12">Peptidase S8/S53 domain-containing protein</fullName>
    </recommendedName>
</protein>
<comment type="similarity">
    <text evidence="10">Belongs to the peptidase S8 family.</text>
</comment>
<feature type="compositionally biased region" description="Low complexity" evidence="11">
    <location>
        <begin position="334"/>
        <end position="352"/>
    </location>
</feature>
<evidence type="ECO:0000256" key="3">
    <source>
        <dbReference type="ARBA" id="ARBA00022670"/>
    </source>
</evidence>
<dbReference type="InterPro" id="IPR000209">
    <property type="entry name" value="Peptidase_S8/S53_dom"/>
</dbReference>
<comment type="caution">
    <text evidence="13">The sequence shown here is derived from an EMBL/GenBank/DDBJ whole genome shotgun (WGS) entry which is preliminary data.</text>
</comment>
<evidence type="ECO:0000256" key="8">
    <source>
        <dbReference type="ARBA" id="ARBA00023145"/>
    </source>
</evidence>
<evidence type="ECO:0000256" key="5">
    <source>
        <dbReference type="ARBA" id="ARBA00022801"/>
    </source>
</evidence>
<evidence type="ECO:0000256" key="6">
    <source>
        <dbReference type="ARBA" id="ARBA00022825"/>
    </source>
</evidence>
<feature type="region of interest" description="Disordered" evidence="11">
    <location>
        <begin position="513"/>
        <end position="532"/>
    </location>
</feature>
<organism evidence="13 14">
    <name type="scientific">Helicocarpus griseus UAMH5409</name>
    <dbReference type="NCBI Taxonomy" id="1447875"/>
    <lineage>
        <taxon>Eukaryota</taxon>
        <taxon>Fungi</taxon>
        <taxon>Dikarya</taxon>
        <taxon>Ascomycota</taxon>
        <taxon>Pezizomycotina</taxon>
        <taxon>Eurotiomycetes</taxon>
        <taxon>Eurotiomycetidae</taxon>
        <taxon>Onygenales</taxon>
        <taxon>Ajellomycetaceae</taxon>
        <taxon>Helicocarpus</taxon>
    </lineage>
</organism>
<sequence length="1303" mass="141486">MYSFFQEYYQDCVPAHNCQERILEVRGSEDVVLFNIFTVGVQEIGTGINSGAIFQNDSNQSGFTTEVSVWLPLPGDDDFDIVYVGPEVYDEASVTCPTNCVLVFPTSSLPSPTTIDPGDYTTSLEYGYPGTTTIGDGIVITTFFTTTTTITLDIDPVTTDGMPYSNINITKGQESSTLTVLPSVDIPPIGIPLPDGEGGTTTRTLTLPPWPAVTKRPPSGPGWGDDPDTTDDPISGIFLTPYVTTATATGPTVTTISFPATVSPITVSCPPDPEIPFNTPKTTATIDCTAPTDVIVAFTCPATRVVTFLGPSAGDFTVDCTLSTTFPPPPIVTPSPTDDPTTTDPLPTWTTWPPGAIFPVEEEVEEPEPDPKGTKTTCKLWFFSICLIKGDIVIRGLRWILPPGVYPPVPPPPGIISLPTPWTVKPPLPPWSQITVGWDKMITYPTQKPTSCEADSASICSTTVFESATITGTITSTVTSISSECDTIYGCAVTDWDITTTTTATADNCPLPTANSKRHLPEKSELRPRQALPPPGCPANAIVYPRDSGNVGQIPTLLAEYQGDYFEAKSNEFQYTSFFRVPNLDVETMNSLQQSPDVEYAYYYEQWNANVGPIDLNERQVTGGFHHDAMNGFLANDTILHEKDAPAHKLDKRARFTSASRYNWDLSQDSLPKGKMWRGANSDSYDAAAKQFRFHYDGVAGEGQYVYALYEEGMWTDHVEFTNAQGTIEELPETENFGIDPEDVSRVHGSGVCAKIVGAQLGICKKCNLVFVPGSIRPDSNAWERVSEHVLLRALDTLEDIKKRGRQGKAVVNMSFGFKPHVMPSPFYKQFREILYKMETELQVVLVASAGNDAKDEAAIINYPARYTDPEDQYGHIPNLIVVRATTYRGHQAPFSQYAHWMTTFAPGELVWVPDDPDMGDEPFVKDQGTSFSAPQVAGLAAYMRSLPSPWKDQLTSPANMKKMVKLFHRRFTVTKVRQDVDISDPGLRKPIIWNGQVGENSCLSNYDTVNDWDTDNVCPDINKDLAAETGEGETVRDCDGGTGGNSARRALTPRQVDGGSCPHPWRRPGRSYYFPSPVPEPRHHLHAHLALLVVATSAQGVPPDYRDPKDPNAGNPVPTTMVEPPPTTTGPNNPEPTCDDKCKLDAGNPCNCNENGCDENSPGCCGNGSCPMCDCNENGCSSDSPACCANGTCQWSWTGGGGGDGTGKPPGESEPGSNGFIIIALMELMIANPTGPSTWVREWAVLSAPPDGQVDLCESTIIESKVTYGATGSNPGSRSPWGHLRRKGTHAAIMGRRMHLGR</sequence>
<feature type="region of interest" description="Disordered" evidence="11">
    <location>
        <begin position="1034"/>
        <end position="1064"/>
    </location>
</feature>
<evidence type="ECO:0000256" key="10">
    <source>
        <dbReference type="PROSITE-ProRule" id="PRU01240"/>
    </source>
</evidence>
<keyword evidence="9" id="KW-0325">Glycoprotein</keyword>
<dbReference type="CDD" id="cd00306">
    <property type="entry name" value="Peptidases_S8_S53"/>
    <property type="match status" value="1"/>
</dbReference>